<dbReference type="Gene3D" id="3.40.1440.60">
    <property type="entry name" value="PriA, 3(prime) DNA-binding domain"/>
    <property type="match status" value="1"/>
</dbReference>
<gene>
    <name evidence="6" type="ORF">HORIV_55480</name>
</gene>
<dbReference type="InterPro" id="IPR006935">
    <property type="entry name" value="Helicase/UvrB_N"/>
</dbReference>
<sequence>MADSFSSQASFQGSAQTPDQVLKVALPSPLRRLFDYLPSRKVPSCGWQPGLRVRVPFGRREVVGVVVELAGSSDLPRSQLRAISETLDDAPLPGDWLWLCRFAARYYQHSLGDTLHHAMPARLRQGHPMAGRTQTLWLAKGKGAEEILSRAPKQAELYSLLRQHPHGLPSRAVSAHGFARDQLLALEKKGLATSQEHILTAPAPPAATCWQHRHFPLIANRPRRWQRCTKKLDSYHPCLLEGVTGSGKTEVYLQLIEAIAAKGKQSLVLVPEIGLTPRHSPALETVFGCPW</sequence>
<evidence type="ECO:0000313" key="6">
    <source>
        <dbReference type="EMBL" id="BBI53127.1"/>
    </source>
</evidence>
<keyword evidence="1" id="KW-0547">Nucleotide-binding</keyword>
<dbReference type="Pfam" id="PF17764">
    <property type="entry name" value="PriA_3primeBD"/>
    <property type="match status" value="1"/>
</dbReference>
<evidence type="ECO:0000259" key="5">
    <source>
        <dbReference type="Pfam" id="PF17764"/>
    </source>
</evidence>
<feature type="domain" description="Primosomal protein N' 3' DNA-binding" evidence="5">
    <location>
        <begin position="23"/>
        <end position="120"/>
    </location>
</feature>
<feature type="domain" description="Helicase/UvrB N-terminal" evidence="4">
    <location>
        <begin position="235"/>
        <end position="280"/>
    </location>
</feature>
<reference evidence="7" key="1">
    <citation type="journal article" date="2019" name="Microbiol. Resour. Announc.">
        <title>Complete Genome Sequence of Halomonas olivaria, a Moderately Halophilic Bacterium Isolated from Olive Processing Effluents, Obtained by Nanopore Sequencing.</title>
        <authorList>
            <person name="Nagata S."/>
            <person name="Ii K.M."/>
            <person name="Tsukimi T."/>
            <person name="Miura M.C."/>
            <person name="Galipon J."/>
            <person name="Arakawa K."/>
        </authorList>
    </citation>
    <scope>NUCLEOTIDE SEQUENCE [LARGE SCALE GENOMIC DNA]</scope>
    <source>
        <strain evidence="7">TYRC17</strain>
    </source>
</reference>
<dbReference type="InterPro" id="IPR042115">
    <property type="entry name" value="PriA_3primeBD_sf"/>
</dbReference>
<name>A0ABM7GQR5_9GAMM</name>
<keyword evidence="7" id="KW-1185">Reference proteome</keyword>
<dbReference type="InterPro" id="IPR027417">
    <property type="entry name" value="P-loop_NTPase"/>
</dbReference>
<protein>
    <recommendedName>
        <fullName evidence="8">Primosomal protein N</fullName>
    </recommendedName>
</protein>
<dbReference type="Pfam" id="PF04851">
    <property type="entry name" value="ResIII"/>
    <property type="match status" value="1"/>
</dbReference>
<accession>A0ABM7GQR5</accession>
<proteinExistence type="predicted"/>
<keyword evidence="3" id="KW-0238">DNA-binding</keyword>
<evidence type="ECO:0000256" key="3">
    <source>
        <dbReference type="ARBA" id="ARBA00023125"/>
    </source>
</evidence>
<evidence type="ECO:0000259" key="4">
    <source>
        <dbReference type="Pfam" id="PF04851"/>
    </source>
</evidence>
<evidence type="ECO:0008006" key="8">
    <source>
        <dbReference type="Google" id="ProtNLM"/>
    </source>
</evidence>
<dbReference type="InterPro" id="IPR041222">
    <property type="entry name" value="PriA_3primeBD"/>
</dbReference>
<organism evidence="6 7">
    <name type="scientific">Vreelandella olivaria</name>
    <dbReference type="NCBI Taxonomy" id="390919"/>
    <lineage>
        <taxon>Bacteria</taxon>
        <taxon>Pseudomonadati</taxon>
        <taxon>Pseudomonadota</taxon>
        <taxon>Gammaproteobacteria</taxon>
        <taxon>Oceanospirillales</taxon>
        <taxon>Halomonadaceae</taxon>
        <taxon>Vreelandella</taxon>
    </lineage>
</organism>
<dbReference type="Gene3D" id="3.40.50.300">
    <property type="entry name" value="P-loop containing nucleotide triphosphate hydrolases"/>
    <property type="match status" value="1"/>
</dbReference>
<dbReference type="EMBL" id="AP019416">
    <property type="protein sequence ID" value="BBI53127.1"/>
    <property type="molecule type" value="Genomic_DNA"/>
</dbReference>
<dbReference type="SUPFAM" id="SSF52540">
    <property type="entry name" value="P-loop containing nucleoside triphosphate hydrolases"/>
    <property type="match status" value="1"/>
</dbReference>
<dbReference type="PANTHER" id="PTHR30580:SF0">
    <property type="entry name" value="PRIMOSOMAL PROTEIN N"/>
    <property type="match status" value="1"/>
</dbReference>
<dbReference type="Proteomes" id="UP000289555">
    <property type="component" value="Chromosome"/>
</dbReference>
<evidence type="ECO:0000256" key="2">
    <source>
        <dbReference type="ARBA" id="ARBA00022840"/>
    </source>
</evidence>
<dbReference type="PANTHER" id="PTHR30580">
    <property type="entry name" value="PRIMOSOMAL PROTEIN N"/>
    <property type="match status" value="1"/>
</dbReference>
<keyword evidence="2" id="KW-0067">ATP-binding</keyword>
<evidence type="ECO:0000256" key="1">
    <source>
        <dbReference type="ARBA" id="ARBA00022741"/>
    </source>
</evidence>
<evidence type="ECO:0000313" key="7">
    <source>
        <dbReference type="Proteomes" id="UP000289555"/>
    </source>
</evidence>